<dbReference type="RefSeq" id="WP_111468960.1">
    <property type="nucleotide sequence ID" value="NZ_QLIX01000003.1"/>
</dbReference>
<dbReference type="OrthoDB" id="174989at2"/>
<evidence type="ECO:0000256" key="3">
    <source>
        <dbReference type="ARBA" id="ARBA00022729"/>
    </source>
</evidence>
<keyword evidence="11" id="KW-1185">Reference proteome</keyword>
<sequence>MEAAIAQRDWDKANALLVETRAMAPDDARVSLMKARIARAAGQGGRAPRALERAQQQMAARGGAMPAVAIGAAAGEGGQGNPFRTPAPGPAASLPPGLDPVAAEVARELTAVREETAGRLQATLGLRVRSGTAGLDRLGEVSAAQSVALPGRLLGGQVSASVTPVAITTGQIETGNLALLRSVGTNALAPALRQPPGQAMGPSQVARDRAVPRDDSAAGVALGLAYSCNAVTADIGTTPLGFRQQAVIGGVELAPALNDTLRLRVTAGRRAVTDSLLAWAEVRDPNSGQSWGGVTRHGGRVQLEIGSKPVGFYVGGGYAEFRGDHVAKNSRVEAGAGAAWSILRRPEETLIAGLDLVYFGYDNNQRLFTYGNGGYFSPQSYVAANIPLDWRRREDDLAWRVGGTIGYQAYKEDAARYFPLDPGLQAQAETAAAGDPSLRAAQPSATKSGVTGGVRGDIEYAVTGNLKLGGLLRHDRTGDWNEARGLLFARYRFGP</sequence>
<evidence type="ECO:0000256" key="5">
    <source>
        <dbReference type="ARBA" id="ARBA00022803"/>
    </source>
</evidence>
<dbReference type="AlphaFoldDB" id="A0A327MB77"/>
<protein>
    <recommendedName>
        <fullName evidence="9">Cellulose synthase operon C C-terminal domain-containing protein</fullName>
    </recommendedName>
</protein>
<evidence type="ECO:0000313" key="10">
    <source>
        <dbReference type="EMBL" id="RAI59929.1"/>
    </source>
</evidence>
<proteinExistence type="inferred from homology"/>
<evidence type="ECO:0000256" key="2">
    <source>
        <dbReference type="ARBA" id="ARBA00005886"/>
    </source>
</evidence>
<name>A0A327MB77_9PROT</name>
<comment type="caution">
    <text evidence="10">The sequence shown here is derived from an EMBL/GenBank/DDBJ whole genome shotgun (WGS) entry which is preliminary data.</text>
</comment>
<evidence type="ECO:0000256" key="4">
    <source>
        <dbReference type="ARBA" id="ARBA00022737"/>
    </source>
</evidence>
<dbReference type="Proteomes" id="UP000249065">
    <property type="component" value="Unassembled WGS sequence"/>
</dbReference>
<dbReference type="Pfam" id="PF05420">
    <property type="entry name" value="BCSC_C"/>
    <property type="match status" value="1"/>
</dbReference>
<keyword evidence="6" id="KW-0472">Membrane</keyword>
<feature type="domain" description="Cellulose synthase operon C C-terminal" evidence="9">
    <location>
        <begin position="154"/>
        <end position="493"/>
    </location>
</feature>
<organism evidence="10 11">
    <name type="scientific">Roseicella frigidaeris</name>
    <dbReference type="NCBI Taxonomy" id="2230885"/>
    <lineage>
        <taxon>Bacteria</taxon>
        <taxon>Pseudomonadati</taxon>
        <taxon>Pseudomonadota</taxon>
        <taxon>Alphaproteobacteria</taxon>
        <taxon>Acetobacterales</taxon>
        <taxon>Roseomonadaceae</taxon>
        <taxon>Roseicella</taxon>
    </lineage>
</organism>
<evidence type="ECO:0000259" key="9">
    <source>
        <dbReference type="Pfam" id="PF05420"/>
    </source>
</evidence>
<reference evidence="11" key="1">
    <citation type="submission" date="2018-06" db="EMBL/GenBank/DDBJ databases">
        <authorList>
            <person name="Khan S.A."/>
        </authorList>
    </citation>
    <scope>NUCLEOTIDE SEQUENCE [LARGE SCALE GENOMIC DNA]</scope>
    <source>
        <strain evidence="11">DB-1506</strain>
    </source>
</reference>
<evidence type="ECO:0000313" key="11">
    <source>
        <dbReference type="Proteomes" id="UP000249065"/>
    </source>
</evidence>
<keyword evidence="7" id="KW-0998">Cell outer membrane</keyword>
<dbReference type="GO" id="GO:0006011">
    <property type="term" value="P:UDP-alpha-D-glucose metabolic process"/>
    <property type="evidence" value="ECO:0007669"/>
    <property type="project" value="InterPro"/>
</dbReference>
<accession>A0A327MB77</accession>
<comment type="similarity">
    <text evidence="2">Belongs to the AcsC/BcsC family.</text>
</comment>
<dbReference type="GO" id="GO:0030244">
    <property type="term" value="P:cellulose biosynthetic process"/>
    <property type="evidence" value="ECO:0007669"/>
    <property type="project" value="InterPro"/>
</dbReference>
<evidence type="ECO:0000256" key="8">
    <source>
        <dbReference type="SAM" id="MobiDB-lite"/>
    </source>
</evidence>
<comment type="subcellular location">
    <subcellularLocation>
        <location evidence="1">Cell outer membrane</location>
        <topology evidence="1">Peripheral membrane protein</topology>
    </subcellularLocation>
</comment>
<evidence type="ECO:0000256" key="1">
    <source>
        <dbReference type="ARBA" id="ARBA00004339"/>
    </source>
</evidence>
<evidence type="ECO:0000256" key="7">
    <source>
        <dbReference type="ARBA" id="ARBA00023237"/>
    </source>
</evidence>
<gene>
    <name evidence="10" type="ORF">DOO78_06710</name>
</gene>
<keyword evidence="5" id="KW-0802">TPR repeat</keyword>
<dbReference type="EMBL" id="QLIX01000003">
    <property type="protein sequence ID" value="RAI59929.1"/>
    <property type="molecule type" value="Genomic_DNA"/>
</dbReference>
<keyword evidence="3" id="KW-0732">Signal</keyword>
<feature type="region of interest" description="Disordered" evidence="8">
    <location>
        <begin position="429"/>
        <end position="450"/>
    </location>
</feature>
<dbReference type="InterPro" id="IPR003921">
    <property type="entry name" value="Cell_synth_C"/>
</dbReference>
<evidence type="ECO:0000256" key="6">
    <source>
        <dbReference type="ARBA" id="ARBA00023136"/>
    </source>
</evidence>
<keyword evidence="4" id="KW-0677">Repeat</keyword>
<dbReference type="InterPro" id="IPR008410">
    <property type="entry name" value="BCSC_C"/>
</dbReference>
<dbReference type="PRINTS" id="PR01441">
    <property type="entry name" value="CELLSNTHASEC"/>
</dbReference>
<dbReference type="GO" id="GO:0009279">
    <property type="term" value="C:cell outer membrane"/>
    <property type="evidence" value="ECO:0007669"/>
    <property type="project" value="UniProtKB-SubCell"/>
</dbReference>